<sequence length="244" mass="27964">MRQLHTYLFFISLLITCCFYGQEEQNTKIKDTLPVKSNDTLPPAEKYGFRAGVDLGRIIRSAVDNKYSGFEIVGDYRFYKNFYIAAEVGNESLVRDEENIEVEGSGSYIRAGVDYNIYDNWYGMQNNIYVGVRYGFSTFDQTLNEYTIFTGTNYFGPNTITDKIEVKDLNASWAELVLGIKVELIRNLYLGANVSLRTLITEKKPDRFDNLYIPGFGRTNDFSSIGVGYGYSVSYLIPFFKKKK</sequence>
<reference evidence="1 2" key="1">
    <citation type="submission" date="2019-07" db="EMBL/GenBank/DDBJ databases">
        <title>The draft genome sequence of Aquimarina algiphila M91.</title>
        <authorList>
            <person name="Meng X."/>
        </authorList>
    </citation>
    <scope>NUCLEOTIDE SEQUENCE [LARGE SCALE GENOMIC DNA]</scope>
    <source>
        <strain evidence="1 2">M91</strain>
    </source>
</reference>
<organism evidence="1 2">
    <name type="scientific">Aquimarina algiphila</name>
    <dbReference type="NCBI Taxonomy" id="2047982"/>
    <lineage>
        <taxon>Bacteria</taxon>
        <taxon>Pseudomonadati</taxon>
        <taxon>Bacteroidota</taxon>
        <taxon>Flavobacteriia</taxon>
        <taxon>Flavobacteriales</taxon>
        <taxon>Flavobacteriaceae</taxon>
        <taxon>Aquimarina</taxon>
    </lineage>
</organism>
<dbReference type="AlphaFoldDB" id="A0A554VKI8"/>
<dbReference type="RefSeq" id="WP_109435272.1">
    <property type="nucleotide sequence ID" value="NZ_CANLFO010000020.1"/>
</dbReference>
<dbReference type="InterPro" id="IPR046111">
    <property type="entry name" value="DUF6048"/>
</dbReference>
<dbReference type="Proteomes" id="UP000318833">
    <property type="component" value="Unassembled WGS sequence"/>
</dbReference>
<evidence type="ECO:0000313" key="1">
    <source>
        <dbReference type="EMBL" id="TSE08552.1"/>
    </source>
</evidence>
<proteinExistence type="predicted"/>
<gene>
    <name evidence="1" type="ORF">FOF46_12330</name>
</gene>
<dbReference type="Pfam" id="PF19515">
    <property type="entry name" value="DUF6048"/>
    <property type="match status" value="1"/>
</dbReference>
<accession>A0A554VKI8</accession>
<keyword evidence="2" id="KW-1185">Reference proteome</keyword>
<evidence type="ECO:0008006" key="3">
    <source>
        <dbReference type="Google" id="ProtNLM"/>
    </source>
</evidence>
<dbReference type="EMBL" id="VLNR01000022">
    <property type="protein sequence ID" value="TSE08552.1"/>
    <property type="molecule type" value="Genomic_DNA"/>
</dbReference>
<dbReference type="OrthoDB" id="1199048at2"/>
<comment type="caution">
    <text evidence="1">The sequence shown here is derived from an EMBL/GenBank/DDBJ whole genome shotgun (WGS) entry which is preliminary data.</text>
</comment>
<protein>
    <recommendedName>
        <fullName evidence="3">Outer membrane beta-barrel protein</fullName>
    </recommendedName>
</protein>
<evidence type="ECO:0000313" key="2">
    <source>
        <dbReference type="Proteomes" id="UP000318833"/>
    </source>
</evidence>
<name>A0A554VKI8_9FLAO</name>